<accession>A0A5K7YI40</accession>
<dbReference type="InterPro" id="IPR015856">
    <property type="entry name" value="ABC_transpr_CbiO/EcfA_su"/>
</dbReference>
<evidence type="ECO:0000256" key="3">
    <source>
        <dbReference type="ARBA" id="ARBA00022840"/>
    </source>
</evidence>
<evidence type="ECO:0000256" key="2">
    <source>
        <dbReference type="ARBA" id="ARBA00022741"/>
    </source>
</evidence>
<feature type="domain" description="ABC transporter" evidence="4">
    <location>
        <begin position="6"/>
        <end position="250"/>
    </location>
</feature>
<proteinExistence type="predicted"/>
<evidence type="ECO:0000256" key="1">
    <source>
        <dbReference type="ARBA" id="ARBA00022448"/>
    </source>
</evidence>
<dbReference type="InterPro" id="IPR027417">
    <property type="entry name" value="P-loop_NTPase"/>
</dbReference>
<dbReference type="KEGG" id="dalk:DSCA_16900"/>
<evidence type="ECO:0000259" key="4">
    <source>
        <dbReference type="PROSITE" id="PS50893"/>
    </source>
</evidence>
<keyword evidence="3 5" id="KW-0067">ATP-binding</keyword>
<protein>
    <submittedName>
        <fullName evidence="5">Molybdate ABC transporter ATP-binding protein ModF</fullName>
    </submittedName>
</protein>
<organism evidence="5 6">
    <name type="scientific">Desulfosarcina alkanivorans</name>
    <dbReference type="NCBI Taxonomy" id="571177"/>
    <lineage>
        <taxon>Bacteria</taxon>
        <taxon>Pseudomonadati</taxon>
        <taxon>Thermodesulfobacteriota</taxon>
        <taxon>Desulfobacteria</taxon>
        <taxon>Desulfobacterales</taxon>
        <taxon>Desulfosarcinaceae</taxon>
        <taxon>Desulfosarcina</taxon>
    </lineage>
</organism>
<sequence>MTTPLITVDGIAVRLRDRWLLDGSSWRINAGEQWVVTGPNGAGKTTLAKAVAGLLPVVQGNICYHAFDGIPPVDAIAYVASDARRDIWRRESVLDHARGFAGRFGDATTVRELIGPQAGDCIPPADMADRLADVAGRLGLAPLMDKPVLAVSTGEMSRVLVARALMRRPRMLILDEPYEGLDRWGRKDLRDMLDGLAIAGLPMILVTHRHEEVPAACTHLLTVEQGRIASAGPVARPLHAAVPTAAGLSADGAPDRPIRCRAHPGEHRPLSSETLIDMQAVTVRYGETTVLDRLTWVVKAGQHWAVTGPNGAGKSTILKLITGECLQVYGNRIRLFGRGRGTDQSLWEIRERLGVVSHDLAAGYQKRMSVLDVVCSGFFDSVGLYRHPDSGQIETARGWLAQVGISSLGHAPFNQLSQGQRQLVLILRAVVKSPQLLILDEPCAGLDAENRRRVLDLVTHIAARGATGLIFVSHHKKEIPACTTHRLYLEHGIVVGCGGVWKE</sequence>
<dbReference type="EMBL" id="AP021874">
    <property type="protein sequence ID" value="BBO67760.1"/>
    <property type="molecule type" value="Genomic_DNA"/>
</dbReference>
<dbReference type="AlphaFoldDB" id="A0A5K7YI40"/>
<dbReference type="GO" id="GO:0016887">
    <property type="term" value="F:ATP hydrolysis activity"/>
    <property type="evidence" value="ECO:0007669"/>
    <property type="project" value="InterPro"/>
</dbReference>
<name>A0A5K7YI40_9BACT</name>
<dbReference type="OrthoDB" id="9809450at2"/>
<feature type="domain" description="ABC transporter" evidence="4">
    <location>
        <begin position="276"/>
        <end position="502"/>
    </location>
</feature>
<reference evidence="5 6" key="1">
    <citation type="submission" date="2019-11" db="EMBL/GenBank/DDBJ databases">
        <title>Comparative genomics of hydrocarbon-degrading Desulfosarcina strains.</title>
        <authorList>
            <person name="Watanabe M."/>
            <person name="Kojima H."/>
            <person name="Fukui M."/>
        </authorList>
    </citation>
    <scope>NUCLEOTIDE SEQUENCE [LARGE SCALE GENOMIC DNA]</scope>
    <source>
        <strain evidence="5 6">PL12</strain>
    </source>
</reference>
<dbReference type="PANTHER" id="PTHR43158">
    <property type="entry name" value="SKFA PEPTIDE EXPORT ATP-BINDING PROTEIN SKFE"/>
    <property type="match status" value="1"/>
</dbReference>
<evidence type="ECO:0000313" key="6">
    <source>
        <dbReference type="Proteomes" id="UP000427906"/>
    </source>
</evidence>
<dbReference type="GO" id="GO:0016020">
    <property type="term" value="C:membrane"/>
    <property type="evidence" value="ECO:0007669"/>
    <property type="project" value="InterPro"/>
</dbReference>
<keyword evidence="1" id="KW-0813">Transport</keyword>
<evidence type="ECO:0000313" key="5">
    <source>
        <dbReference type="EMBL" id="BBO67760.1"/>
    </source>
</evidence>
<dbReference type="InterPro" id="IPR003593">
    <property type="entry name" value="AAA+_ATPase"/>
</dbReference>
<dbReference type="GO" id="GO:0005524">
    <property type="term" value="F:ATP binding"/>
    <property type="evidence" value="ECO:0007669"/>
    <property type="project" value="UniProtKB-KW"/>
</dbReference>
<dbReference type="SUPFAM" id="SSF52540">
    <property type="entry name" value="P-loop containing nucleoside triphosphate hydrolases"/>
    <property type="match status" value="2"/>
</dbReference>
<gene>
    <name evidence="5" type="ORF">DSCA_16900</name>
</gene>
<keyword evidence="6" id="KW-1185">Reference proteome</keyword>
<dbReference type="Gene3D" id="3.40.50.300">
    <property type="entry name" value="P-loop containing nucleotide triphosphate hydrolases"/>
    <property type="match status" value="2"/>
</dbReference>
<dbReference type="InterPro" id="IPR003439">
    <property type="entry name" value="ABC_transporter-like_ATP-bd"/>
</dbReference>
<dbReference type="GO" id="GO:0055085">
    <property type="term" value="P:transmembrane transport"/>
    <property type="evidence" value="ECO:0007669"/>
    <property type="project" value="InterPro"/>
</dbReference>
<dbReference type="PROSITE" id="PS00211">
    <property type="entry name" value="ABC_TRANSPORTER_1"/>
    <property type="match status" value="1"/>
</dbReference>
<keyword evidence="2" id="KW-0547">Nucleotide-binding</keyword>
<dbReference type="SMART" id="SM00382">
    <property type="entry name" value="AAA"/>
    <property type="match status" value="2"/>
</dbReference>
<dbReference type="RefSeq" id="WP_155315985.1">
    <property type="nucleotide sequence ID" value="NZ_AP021874.1"/>
</dbReference>
<dbReference type="PROSITE" id="PS50893">
    <property type="entry name" value="ABC_TRANSPORTER_2"/>
    <property type="match status" value="2"/>
</dbReference>
<dbReference type="CDD" id="cd03225">
    <property type="entry name" value="ABC_cobalt_CbiO_domain1"/>
    <property type="match status" value="1"/>
</dbReference>
<dbReference type="Proteomes" id="UP000427906">
    <property type="component" value="Chromosome"/>
</dbReference>
<dbReference type="PANTHER" id="PTHR43158:SF2">
    <property type="entry name" value="SKFA PEPTIDE EXPORT ATP-BINDING PROTEIN SKFE"/>
    <property type="match status" value="1"/>
</dbReference>
<dbReference type="Pfam" id="PF00005">
    <property type="entry name" value="ABC_tran"/>
    <property type="match status" value="2"/>
</dbReference>
<dbReference type="InterPro" id="IPR017871">
    <property type="entry name" value="ABC_transporter-like_CS"/>
</dbReference>